<protein>
    <recommendedName>
        <fullName evidence="3">Mannose-6-phosphate isomerase class I</fullName>
    </recommendedName>
</protein>
<organism evidence="1 2">
    <name type="scientific">Georgenia muralis</name>
    <dbReference type="NCBI Taxonomy" id="154117"/>
    <lineage>
        <taxon>Bacteria</taxon>
        <taxon>Bacillati</taxon>
        <taxon>Actinomycetota</taxon>
        <taxon>Actinomycetes</taxon>
        <taxon>Micrococcales</taxon>
        <taxon>Bogoriellaceae</taxon>
        <taxon>Georgenia</taxon>
    </lineage>
</organism>
<dbReference type="EMBL" id="RKRA01000001">
    <property type="protein sequence ID" value="RPF26244.1"/>
    <property type="molecule type" value="Genomic_DNA"/>
</dbReference>
<dbReference type="AlphaFoldDB" id="A0A3N4Z327"/>
<dbReference type="Proteomes" id="UP000280726">
    <property type="component" value="Unassembled WGS sequence"/>
</dbReference>
<dbReference type="InterPro" id="IPR011051">
    <property type="entry name" value="RmlC_Cupin_sf"/>
</dbReference>
<comment type="caution">
    <text evidence="1">The sequence shown here is derived from an EMBL/GenBank/DDBJ whole genome shotgun (WGS) entry which is preliminary data.</text>
</comment>
<evidence type="ECO:0000313" key="2">
    <source>
        <dbReference type="Proteomes" id="UP000280726"/>
    </source>
</evidence>
<evidence type="ECO:0000313" key="1">
    <source>
        <dbReference type="EMBL" id="RPF26244.1"/>
    </source>
</evidence>
<keyword evidence="2" id="KW-1185">Reference proteome</keyword>
<name>A0A3N4Z327_9MICO</name>
<reference evidence="1 2" key="1">
    <citation type="submission" date="2018-11" db="EMBL/GenBank/DDBJ databases">
        <title>Sequencing the genomes of 1000 actinobacteria strains.</title>
        <authorList>
            <person name="Klenk H.-P."/>
        </authorList>
    </citation>
    <scope>NUCLEOTIDE SEQUENCE [LARGE SCALE GENOMIC DNA]</scope>
    <source>
        <strain evidence="1 2">DSM 14418</strain>
    </source>
</reference>
<gene>
    <name evidence="1" type="ORF">EDD32_0678</name>
</gene>
<dbReference type="SUPFAM" id="SSF51182">
    <property type="entry name" value="RmlC-like cupins"/>
    <property type="match status" value="1"/>
</dbReference>
<evidence type="ECO:0008006" key="3">
    <source>
        <dbReference type="Google" id="ProtNLM"/>
    </source>
</evidence>
<proteinExistence type="predicted"/>
<dbReference type="Gene3D" id="2.60.120.10">
    <property type="entry name" value="Jelly Rolls"/>
    <property type="match status" value="1"/>
</dbReference>
<accession>A0A3N4Z327</accession>
<dbReference type="InterPro" id="IPR014710">
    <property type="entry name" value="RmlC-like_jellyroll"/>
</dbReference>
<sequence>MSETPETTFDLPVDSSQAAMDRVANASDGVLRLAPSWVPRAFCTPGRRLRLHPDDYYPFAKGRGGIDERWLGSAIRADNGPGTGPYEGLSLVVDPSGVLVPLDELIDAHKDAIIGERLWREHGKWPAYSKFFDNWLPLPFHMHPMDQHANLIGKVGKPEAYYYAPQMNNYLGEQSITYLGLHPETTPEQLIDHLVRHERGGDNRITDLSIGYRTRLGEGWDVPAGILHAPSSVCTYEPQAASDVLSMYESWSNNMEVAADLLWKDVPPEHHGDYAYLVEMLDWERNVDPTFHQNRALSPYETDFSLAHGGEDFTERWIVYRSTAFSAKELTVNPGRVAVIDEQDAYGLIATQGHGTIDGQPLATITMVRINELTRDEYFVTAAAARRGIRIENTSDSEPLVVLKHFGPGNVELGI</sequence>